<evidence type="ECO:0000259" key="2">
    <source>
        <dbReference type="Pfam" id="PF13439"/>
    </source>
</evidence>
<dbReference type="PANTHER" id="PTHR45947">
    <property type="entry name" value="SULFOQUINOVOSYL TRANSFERASE SQD2"/>
    <property type="match status" value="1"/>
</dbReference>
<organism evidence="3 4">
    <name type="scientific">Halioxenophilus aromaticivorans</name>
    <dbReference type="NCBI Taxonomy" id="1306992"/>
    <lineage>
        <taxon>Bacteria</taxon>
        <taxon>Pseudomonadati</taxon>
        <taxon>Pseudomonadota</taxon>
        <taxon>Gammaproteobacteria</taxon>
        <taxon>Alteromonadales</taxon>
        <taxon>Alteromonadaceae</taxon>
        <taxon>Halioxenophilus</taxon>
    </lineage>
</organism>
<dbReference type="EMBL" id="BAABLX010000016">
    <property type="protein sequence ID" value="GAA4943151.1"/>
    <property type="molecule type" value="Genomic_DNA"/>
</dbReference>
<dbReference type="Proteomes" id="UP001409585">
    <property type="component" value="Unassembled WGS sequence"/>
</dbReference>
<dbReference type="InterPro" id="IPR050194">
    <property type="entry name" value="Glycosyltransferase_grp1"/>
</dbReference>
<accession>A0AAV3U3X5</accession>
<dbReference type="InterPro" id="IPR028098">
    <property type="entry name" value="Glyco_trans_4-like_N"/>
</dbReference>
<feature type="domain" description="Glycosyl transferase family 1" evidence="1">
    <location>
        <begin position="216"/>
        <end position="377"/>
    </location>
</feature>
<dbReference type="PANTHER" id="PTHR45947:SF15">
    <property type="entry name" value="TEICHURONIC ACID BIOSYNTHESIS GLYCOSYLTRANSFERASE TUAC-RELATED"/>
    <property type="match status" value="1"/>
</dbReference>
<dbReference type="RefSeq" id="WP_345421690.1">
    <property type="nucleotide sequence ID" value="NZ_AP031496.1"/>
</dbReference>
<dbReference type="SUPFAM" id="SSF53756">
    <property type="entry name" value="UDP-Glycosyltransferase/glycogen phosphorylase"/>
    <property type="match status" value="1"/>
</dbReference>
<reference evidence="4" key="1">
    <citation type="journal article" date="2019" name="Int. J. Syst. Evol. Microbiol.">
        <title>The Global Catalogue of Microorganisms (GCM) 10K type strain sequencing project: providing services to taxonomists for standard genome sequencing and annotation.</title>
        <authorList>
            <consortium name="The Broad Institute Genomics Platform"/>
            <consortium name="The Broad Institute Genome Sequencing Center for Infectious Disease"/>
            <person name="Wu L."/>
            <person name="Ma J."/>
        </authorList>
    </citation>
    <scope>NUCLEOTIDE SEQUENCE [LARGE SCALE GENOMIC DNA]</scope>
    <source>
        <strain evidence="4">JCM 19134</strain>
    </source>
</reference>
<dbReference type="AlphaFoldDB" id="A0AAV3U3X5"/>
<protein>
    <submittedName>
        <fullName evidence="3">Glycosyltransferase</fullName>
    </submittedName>
</protein>
<dbReference type="CDD" id="cd03801">
    <property type="entry name" value="GT4_PimA-like"/>
    <property type="match status" value="1"/>
</dbReference>
<comment type="caution">
    <text evidence="3">The sequence shown here is derived from an EMBL/GenBank/DDBJ whole genome shotgun (WGS) entry which is preliminary data.</text>
</comment>
<keyword evidence="4" id="KW-1185">Reference proteome</keyword>
<feature type="domain" description="Glycosyltransferase subfamily 4-like N-terminal" evidence="2">
    <location>
        <begin position="112"/>
        <end position="209"/>
    </location>
</feature>
<evidence type="ECO:0000313" key="4">
    <source>
        <dbReference type="Proteomes" id="UP001409585"/>
    </source>
</evidence>
<proteinExistence type="predicted"/>
<evidence type="ECO:0000313" key="3">
    <source>
        <dbReference type="EMBL" id="GAA4943151.1"/>
    </source>
</evidence>
<sequence length="401" mass="44463">MKIAYLSNIYPVTSATFIRREIRALEKLGVNISRFAIRKWTDQLVDPADIEEQANTQYLLTGNTKGVLRNTAKTLTENPKAFWRALKLMAKLIGNAKGQLVHHAAYLGEACCLYQAYRAQSIDHLHAHYSTNTAAVAMLSHALGGPSYSFTVHGPDELDAPVHNSTALKIEHAAFVVAITDFCKSQLVRYSNFDNWDKIKVMRCGIATEEFTPSDHSFENNYQLVCVARMSGLKGQMLLPDAIAPIVDKHPEVKIVIVGDGEMRPKLESKIKTLGLEKHFDLRGWQTNAQVSDIVGASRALILPSFAEGLPIVFMESFARARPVMATYIAGIPELIDETCGWVTPAGSVERLTQTLDDLLSTSPEQLKAMGEEGRRRVEAMHDVNGLAANLKQAFEQQVQR</sequence>
<dbReference type="Gene3D" id="3.40.50.2000">
    <property type="entry name" value="Glycogen Phosphorylase B"/>
    <property type="match status" value="2"/>
</dbReference>
<name>A0AAV3U3X5_9ALTE</name>
<evidence type="ECO:0000259" key="1">
    <source>
        <dbReference type="Pfam" id="PF00534"/>
    </source>
</evidence>
<dbReference type="InterPro" id="IPR001296">
    <property type="entry name" value="Glyco_trans_1"/>
</dbReference>
<gene>
    <name evidence="3" type="ORF">GCM10025791_22320</name>
</gene>
<dbReference type="Pfam" id="PF13439">
    <property type="entry name" value="Glyco_transf_4"/>
    <property type="match status" value="1"/>
</dbReference>
<dbReference type="Pfam" id="PF00534">
    <property type="entry name" value="Glycos_transf_1"/>
    <property type="match status" value="1"/>
</dbReference>
<dbReference type="GO" id="GO:0016757">
    <property type="term" value="F:glycosyltransferase activity"/>
    <property type="evidence" value="ECO:0007669"/>
    <property type="project" value="InterPro"/>
</dbReference>